<evidence type="ECO:0000256" key="8">
    <source>
        <dbReference type="ARBA" id="ARBA00023211"/>
    </source>
</evidence>
<dbReference type="InterPro" id="IPR002495">
    <property type="entry name" value="Glyco_trans_8"/>
</dbReference>
<keyword evidence="7" id="KW-0325">Glycoprotein</keyword>
<accession>A0A1E3QM05</accession>
<keyword evidence="3" id="KW-0963">Cytoplasm</keyword>
<comment type="function">
    <text evidence="13">Self-glucosylating initiator of glycogen synthesis. It catalyzes the formation of a short alpha (1,4)-glucosyl chain covalently attached via a glucose 1-O-tyrosyl linkage to internal tyrosine residues and these chains act as primers for the elongation reaction catalyzed by glycogen synthase.</text>
</comment>
<sequence length="354" mass="39830">MSEAYVTILTSDNYLPGALVLARSLRELGTTKKLVVLTTDLSDASTRFLGEVYDELIEVETLESSLFEQLHELNRPELFRTYTKIALWKLTQFSKIVYLDADLLPVQNIDELFDIELSPETKIAAAPDSGWPDIFNSGLFVTLPDLSVYSGLIDLSEEPNASFDGADQGLFNEYFHSGENTPNRWHRLPFIYNVTPSSGYQYSPAYKRFQKDIKAVHFIGVNKPWLTRDGYGFASSFLPGGGGFDTLFEIHANWWKVFDRFYPGDKAAVIFNNTDFGKGEAWSLNVKKTSNSWDTDPELAGAHNFPSLATTPSPLFPWERRAGEDAPTRFFAEESTTNSLLLQLKQTHITDTSG</sequence>
<name>A0A1E3QM05_9ASCO</name>
<dbReference type="InterPro" id="IPR029044">
    <property type="entry name" value="Nucleotide-diphossugar_trans"/>
</dbReference>
<dbReference type="GeneID" id="30147193"/>
<gene>
    <name evidence="14" type="ORF">BABINDRAFT_162419</name>
</gene>
<evidence type="ECO:0000256" key="4">
    <source>
        <dbReference type="ARBA" id="ARBA00022679"/>
    </source>
</evidence>
<keyword evidence="5" id="KW-0479">Metal-binding</keyword>
<dbReference type="AlphaFoldDB" id="A0A1E3QM05"/>
<dbReference type="CDD" id="cd02537">
    <property type="entry name" value="GT8_Glycogenin"/>
    <property type="match status" value="1"/>
</dbReference>
<comment type="similarity">
    <text evidence="9">Belongs to the glycosyltransferase 8 family. Glycogenin subfamily.</text>
</comment>
<dbReference type="GO" id="GO:0046872">
    <property type="term" value="F:metal ion binding"/>
    <property type="evidence" value="ECO:0007669"/>
    <property type="project" value="UniProtKB-KW"/>
</dbReference>
<dbReference type="FunFam" id="3.90.550.10:FF:000092">
    <property type="entry name" value="Glycogenin 2"/>
    <property type="match status" value="1"/>
</dbReference>
<organism evidence="14 15">
    <name type="scientific">Babjeviella inositovora NRRL Y-12698</name>
    <dbReference type="NCBI Taxonomy" id="984486"/>
    <lineage>
        <taxon>Eukaryota</taxon>
        <taxon>Fungi</taxon>
        <taxon>Dikarya</taxon>
        <taxon>Ascomycota</taxon>
        <taxon>Saccharomycotina</taxon>
        <taxon>Pichiomycetes</taxon>
        <taxon>Serinales incertae sedis</taxon>
        <taxon>Babjeviella</taxon>
    </lineage>
</organism>
<dbReference type="EC" id="2.4.1.186" evidence="10"/>
<evidence type="ECO:0000256" key="6">
    <source>
        <dbReference type="ARBA" id="ARBA00023056"/>
    </source>
</evidence>
<dbReference type="PANTHER" id="PTHR11183">
    <property type="entry name" value="GLYCOGENIN SUBFAMILY MEMBER"/>
    <property type="match status" value="1"/>
</dbReference>
<dbReference type="SUPFAM" id="SSF53448">
    <property type="entry name" value="Nucleotide-diphospho-sugar transferases"/>
    <property type="match status" value="1"/>
</dbReference>
<evidence type="ECO:0000256" key="7">
    <source>
        <dbReference type="ARBA" id="ARBA00023180"/>
    </source>
</evidence>
<dbReference type="EMBL" id="KV454434">
    <property type="protein sequence ID" value="ODQ78723.1"/>
    <property type="molecule type" value="Genomic_DNA"/>
</dbReference>
<proteinExistence type="inferred from homology"/>
<evidence type="ECO:0000256" key="9">
    <source>
        <dbReference type="ARBA" id="ARBA00038162"/>
    </source>
</evidence>
<reference evidence="15" key="1">
    <citation type="submission" date="2016-05" db="EMBL/GenBank/DDBJ databases">
        <title>Comparative genomics of biotechnologically important yeasts.</title>
        <authorList>
            <consortium name="DOE Joint Genome Institute"/>
            <person name="Riley R."/>
            <person name="Haridas S."/>
            <person name="Wolfe K.H."/>
            <person name="Lopes M.R."/>
            <person name="Hittinger C.T."/>
            <person name="Goker M."/>
            <person name="Salamov A."/>
            <person name="Wisecaver J."/>
            <person name="Long T.M."/>
            <person name="Aerts A.L."/>
            <person name="Barry K."/>
            <person name="Choi C."/>
            <person name="Clum A."/>
            <person name="Coughlan A.Y."/>
            <person name="Deshpande S."/>
            <person name="Douglass A.P."/>
            <person name="Hanson S.J."/>
            <person name="Klenk H.-P."/>
            <person name="Labutti K."/>
            <person name="Lapidus A."/>
            <person name="Lindquist E."/>
            <person name="Lipzen A."/>
            <person name="Meier-Kolthoff J.P."/>
            <person name="Ohm R.A."/>
            <person name="Otillar R.P."/>
            <person name="Pangilinan J."/>
            <person name="Peng Y."/>
            <person name="Rokas A."/>
            <person name="Rosa C.A."/>
            <person name="Scheuner C."/>
            <person name="Sibirny A.A."/>
            <person name="Slot J.C."/>
            <person name="Stielow J.B."/>
            <person name="Sun H."/>
            <person name="Kurtzman C.P."/>
            <person name="Blackwell M."/>
            <person name="Grigoriev I.V."/>
            <person name="Jeffries T.W."/>
        </authorList>
    </citation>
    <scope>NUCLEOTIDE SEQUENCE [LARGE SCALE GENOMIC DNA]</scope>
    <source>
        <strain evidence="15">NRRL Y-12698</strain>
    </source>
</reference>
<dbReference type="Proteomes" id="UP000094336">
    <property type="component" value="Unassembled WGS sequence"/>
</dbReference>
<dbReference type="GO" id="GO:0005978">
    <property type="term" value="P:glycogen biosynthetic process"/>
    <property type="evidence" value="ECO:0007669"/>
    <property type="project" value="UniProtKB-KW"/>
</dbReference>
<evidence type="ECO:0000256" key="12">
    <source>
        <dbReference type="ARBA" id="ARBA00052293"/>
    </source>
</evidence>
<evidence type="ECO:0000256" key="2">
    <source>
        <dbReference type="ARBA" id="ARBA00004496"/>
    </source>
</evidence>
<comment type="cofactor">
    <cofactor evidence="1">
        <name>Mn(2+)</name>
        <dbReference type="ChEBI" id="CHEBI:29035"/>
    </cofactor>
</comment>
<comment type="subcellular location">
    <subcellularLocation>
        <location evidence="2">Cytoplasm</location>
    </subcellularLocation>
</comment>
<dbReference type="GO" id="GO:0008466">
    <property type="term" value="F:glycogenin glucosyltransferase activity"/>
    <property type="evidence" value="ECO:0007669"/>
    <property type="project" value="UniProtKB-EC"/>
</dbReference>
<keyword evidence="15" id="KW-1185">Reference proteome</keyword>
<evidence type="ECO:0000256" key="13">
    <source>
        <dbReference type="ARBA" id="ARBA00057883"/>
    </source>
</evidence>
<keyword evidence="8" id="KW-0464">Manganese</keyword>
<evidence type="ECO:0000256" key="3">
    <source>
        <dbReference type="ARBA" id="ARBA00022490"/>
    </source>
</evidence>
<dbReference type="STRING" id="984486.A0A1E3QM05"/>
<evidence type="ECO:0000256" key="5">
    <source>
        <dbReference type="ARBA" id="ARBA00022723"/>
    </source>
</evidence>
<dbReference type="GO" id="GO:0005737">
    <property type="term" value="C:cytoplasm"/>
    <property type="evidence" value="ECO:0007669"/>
    <property type="project" value="UniProtKB-SubCell"/>
</dbReference>
<dbReference type="RefSeq" id="XP_018984051.1">
    <property type="nucleotide sequence ID" value="XM_019129340.1"/>
</dbReference>
<dbReference type="InterPro" id="IPR050587">
    <property type="entry name" value="GNT1/Glycosyltrans_8"/>
</dbReference>
<comment type="catalytic activity">
    <reaction evidence="12">
        <text>L-tyrosyl-[glycogenin] + UDP-alpha-D-glucose = alpha-D-glucosyl-L-tyrosyl-[glycogenin] + UDP + H(+)</text>
        <dbReference type="Rhea" id="RHEA:23360"/>
        <dbReference type="Rhea" id="RHEA-COMP:14604"/>
        <dbReference type="Rhea" id="RHEA-COMP:14605"/>
        <dbReference type="ChEBI" id="CHEBI:15378"/>
        <dbReference type="ChEBI" id="CHEBI:46858"/>
        <dbReference type="ChEBI" id="CHEBI:58223"/>
        <dbReference type="ChEBI" id="CHEBI:58885"/>
        <dbReference type="ChEBI" id="CHEBI:140573"/>
        <dbReference type="EC" id="2.4.1.186"/>
    </reaction>
</comment>
<dbReference type="Gene3D" id="3.90.550.10">
    <property type="entry name" value="Spore Coat Polysaccharide Biosynthesis Protein SpsA, Chain A"/>
    <property type="match status" value="1"/>
</dbReference>
<keyword evidence="6" id="KW-0320">Glycogen biosynthesis</keyword>
<evidence type="ECO:0000256" key="11">
    <source>
        <dbReference type="ARBA" id="ARBA00050886"/>
    </source>
</evidence>
<comment type="catalytic activity">
    <reaction evidence="11">
        <text>[1,4-alpha-D-glucosyl](n)-L-tyrosyl-[glycogenin] + UDP-alpha-D-glucose = [1,4-alpha-D-glucosyl](n+1)-L-tyrosyl-[glycogenin] + UDP + H(+)</text>
        <dbReference type="Rhea" id="RHEA:56560"/>
        <dbReference type="Rhea" id="RHEA-COMP:14606"/>
        <dbReference type="Rhea" id="RHEA-COMP:14607"/>
        <dbReference type="ChEBI" id="CHEBI:15378"/>
        <dbReference type="ChEBI" id="CHEBI:58223"/>
        <dbReference type="ChEBI" id="CHEBI:58885"/>
        <dbReference type="ChEBI" id="CHEBI:140574"/>
        <dbReference type="EC" id="2.4.1.186"/>
    </reaction>
</comment>
<evidence type="ECO:0000256" key="1">
    <source>
        <dbReference type="ARBA" id="ARBA00001936"/>
    </source>
</evidence>
<keyword evidence="4 14" id="KW-0808">Transferase</keyword>
<protein>
    <recommendedName>
        <fullName evidence="10">glycogenin glucosyltransferase</fullName>
        <ecNumber evidence="10">2.4.1.186</ecNumber>
    </recommendedName>
</protein>
<evidence type="ECO:0000313" key="14">
    <source>
        <dbReference type="EMBL" id="ODQ78723.1"/>
    </source>
</evidence>
<dbReference type="Pfam" id="PF01501">
    <property type="entry name" value="Glyco_transf_8"/>
    <property type="match status" value="1"/>
</dbReference>
<evidence type="ECO:0000256" key="10">
    <source>
        <dbReference type="ARBA" id="ARBA00038934"/>
    </source>
</evidence>
<evidence type="ECO:0000313" key="15">
    <source>
        <dbReference type="Proteomes" id="UP000094336"/>
    </source>
</evidence>
<dbReference type="OrthoDB" id="2014201at2759"/>